<evidence type="ECO:0000313" key="1">
    <source>
        <dbReference type="EMBL" id="KAJ4715612.1"/>
    </source>
</evidence>
<name>A0ACC1XVX8_MELAZ</name>
<organism evidence="1 2">
    <name type="scientific">Melia azedarach</name>
    <name type="common">Chinaberry tree</name>
    <dbReference type="NCBI Taxonomy" id="155640"/>
    <lineage>
        <taxon>Eukaryota</taxon>
        <taxon>Viridiplantae</taxon>
        <taxon>Streptophyta</taxon>
        <taxon>Embryophyta</taxon>
        <taxon>Tracheophyta</taxon>
        <taxon>Spermatophyta</taxon>
        <taxon>Magnoliopsida</taxon>
        <taxon>eudicotyledons</taxon>
        <taxon>Gunneridae</taxon>
        <taxon>Pentapetalae</taxon>
        <taxon>rosids</taxon>
        <taxon>malvids</taxon>
        <taxon>Sapindales</taxon>
        <taxon>Meliaceae</taxon>
        <taxon>Melia</taxon>
    </lineage>
</organism>
<comment type="caution">
    <text evidence="1">The sequence shown here is derived from an EMBL/GenBank/DDBJ whole genome shotgun (WGS) entry which is preliminary data.</text>
</comment>
<evidence type="ECO:0000313" key="2">
    <source>
        <dbReference type="Proteomes" id="UP001164539"/>
    </source>
</evidence>
<dbReference type="EMBL" id="CM051400">
    <property type="protein sequence ID" value="KAJ4715612.1"/>
    <property type="molecule type" value="Genomic_DNA"/>
</dbReference>
<accession>A0ACC1XVX8</accession>
<gene>
    <name evidence="1" type="ORF">OWV82_013945</name>
</gene>
<dbReference type="Proteomes" id="UP001164539">
    <property type="component" value="Chromosome 7"/>
</dbReference>
<reference evidence="1 2" key="1">
    <citation type="journal article" date="2023" name="Science">
        <title>Complex scaffold remodeling in plant triterpene biosynthesis.</title>
        <authorList>
            <person name="De La Pena R."/>
            <person name="Hodgson H."/>
            <person name="Liu J.C."/>
            <person name="Stephenson M.J."/>
            <person name="Martin A.C."/>
            <person name="Owen C."/>
            <person name="Harkess A."/>
            <person name="Leebens-Mack J."/>
            <person name="Jimenez L.E."/>
            <person name="Osbourn A."/>
            <person name="Sattely E.S."/>
        </authorList>
    </citation>
    <scope>NUCLEOTIDE SEQUENCE [LARGE SCALE GENOMIC DNA]</scope>
    <source>
        <strain evidence="2">cv. JPN11</strain>
        <tissue evidence="1">Leaf</tissue>
    </source>
</reference>
<protein>
    <submittedName>
        <fullName evidence="1">NBS-LRR type disease resistance protein</fullName>
    </submittedName>
</protein>
<proteinExistence type="predicted"/>
<keyword evidence="2" id="KW-1185">Reference proteome</keyword>
<sequence>MSKLINLQTLNLYRCSSLQKLPWDMSKIVDLQYLTLDDCHSLTSMPYGLGQLTDLRKLSLFVVGKRDRKNDALRELNRLNELRGRLEIKLLGNEESVNLGGANLEEKQYLESLWSLLLLDVNDLESLPELVQRVHSLAEMDITGSLRLNSQLPQCIRFLSSLEKLTIGGCDPLDLQFDDNDDDCQWQDLKNLRHLIFDRVEDMEYLPKWINHITTLQHLTIPSCGSLMWLPERMILDKLEIILCPQLEERYGNNKGVEWPSITFKLIYRWIQLEGQYQGS</sequence>